<organism evidence="1">
    <name type="scientific">Melanopsichium pennsylvanicum 4</name>
    <dbReference type="NCBI Taxonomy" id="1398559"/>
    <lineage>
        <taxon>Eukaryota</taxon>
        <taxon>Fungi</taxon>
        <taxon>Dikarya</taxon>
        <taxon>Basidiomycota</taxon>
        <taxon>Ustilaginomycotina</taxon>
        <taxon>Ustilaginomycetes</taxon>
        <taxon>Ustilaginales</taxon>
        <taxon>Ustilaginaceae</taxon>
        <taxon>Melanopsichium</taxon>
    </lineage>
</organism>
<reference evidence="1" key="1">
    <citation type="journal article" date="2014" name="Genome Biol. Evol.">
        <title>Gene Loss Rather Than Gene Gain Is Associated with a Host Jump from Monocots to Dicots in the Smut Fungus Melanopsichium pennsylvanicum.</title>
        <authorList>
            <person name="Sharma R."/>
            <person name="Mishra B."/>
            <person name="Runge F."/>
            <person name="Thines M."/>
        </authorList>
    </citation>
    <scope>NUCLEOTIDE SEQUENCE</scope>
    <source>
        <strain evidence="1">4</strain>
    </source>
</reference>
<protein>
    <submittedName>
        <fullName evidence="1">Uncharacterized protein</fullName>
    </submittedName>
</protein>
<dbReference type="AlphaFoldDB" id="A0A077QRW9"/>
<sequence length="145" mass="16054">MASLVGSKGQINKGESKKEIEEAKLSHGCMTDTVQYKQESMSETEVGKYQSMESSRWYSTPETAALGAHHKALAVKDARLTGSQLEEMSSIMSINEGGQRSLTECLNVDGEGADEVNMHAKRLGHSDVEAEWRMLKQLEYSRNVL</sequence>
<proteinExistence type="predicted"/>
<name>A0A077QRW9_9BASI</name>
<accession>A0A077QRW9</accession>
<evidence type="ECO:0000313" key="1">
    <source>
        <dbReference type="EMBL" id="CDI52265.1"/>
    </source>
</evidence>
<dbReference type="EMBL" id="HG529535">
    <property type="protein sequence ID" value="CDI52265.1"/>
    <property type="molecule type" value="Genomic_DNA"/>
</dbReference>